<dbReference type="RefSeq" id="WP_338685206.1">
    <property type="nucleotide sequence ID" value="NZ_AP024702.1"/>
</dbReference>
<dbReference type="PANTHER" id="PTHR33987:SF1">
    <property type="entry name" value="CALCINEURIN-LIKE METALLO-PHOSPHOESTERASE SUPERFAMILY PROTEIN"/>
    <property type="match status" value="1"/>
</dbReference>
<organism evidence="3 4">
    <name type="scientific">Haloferula helveola</name>
    <dbReference type="NCBI Taxonomy" id="490095"/>
    <lineage>
        <taxon>Bacteria</taxon>
        <taxon>Pseudomonadati</taxon>
        <taxon>Verrucomicrobiota</taxon>
        <taxon>Verrucomicrobiia</taxon>
        <taxon>Verrucomicrobiales</taxon>
        <taxon>Verrucomicrobiaceae</taxon>
        <taxon>Haloferula</taxon>
    </lineage>
</organism>
<evidence type="ECO:0000313" key="4">
    <source>
        <dbReference type="Proteomes" id="UP001374893"/>
    </source>
</evidence>
<dbReference type="PROSITE" id="PS51318">
    <property type="entry name" value="TAT"/>
    <property type="match status" value="1"/>
</dbReference>
<dbReference type="SUPFAM" id="SSF56300">
    <property type="entry name" value="Metallo-dependent phosphatases"/>
    <property type="match status" value="1"/>
</dbReference>
<dbReference type="InterPro" id="IPR038607">
    <property type="entry name" value="PhoD-like_sf"/>
</dbReference>
<dbReference type="EMBL" id="AP024702">
    <property type="protein sequence ID" value="BCX48836.1"/>
    <property type="molecule type" value="Genomic_DNA"/>
</dbReference>
<proteinExistence type="predicted"/>
<dbReference type="Proteomes" id="UP001374893">
    <property type="component" value="Chromosome"/>
</dbReference>
<dbReference type="InterPro" id="IPR006311">
    <property type="entry name" value="TAT_signal"/>
</dbReference>
<dbReference type="InterPro" id="IPR018946">
    <property type="entry name" value="PhoD-like_MPP"/>
</dbReference>
<dbReference type="PROSITE" id="PS51257">
    <property type="entry name" value="PROKAR_LIPOPROTEIN"/>
    <property type="match status" value="1"/>
</dbReference>
<dbReference type="Gene3D" id="3.60.21.70">
    <property type="entry name" value="PhoD-like phosphatase"/>
    <property type="match status" value="1"/>
</dbReference>
<feature type="domain" description="PhoD-like phosphatase metallophosphatase" evidence="1">
    <location>
        <begin position="233"/>
        <end position="440"/>
    </location>
</feature>
<gene>
    <name evidence="3" type="primary">phoD_2</name>
    <name evidence="3" type="ORF">HAHE_27440</name>
</gene>
<dbReference type="PANTHER" id="PTHR33987">
    <property type="entry name" value="CALCINEURIN-LIKE METALLO-PHOSPHOESTERASE SUPERFAMILY PROTEIN"/>
    <property type="match status" value="1"/>
</dbReference>
<feature type="domain" description="DUF7800" evidence="2">
    <location>
        <begin position="97"/>
        <end position="178"/>
    </location>
</feature>
<sequence>MAMNRREYLKGCSLTGAALACGLRPQSALGFEGPKGGDLQSCLEILNLWDQKPEPVVRLYSAIYNALAVDPKASFSTVAADDTVRKLCEEQGVRHLGGPMLGCLEADGAKVWLRTARPAKVEVKAVVDDEERTYGPVHSTLDSDLTAIVPVTGLKPGTVTPYRVFVDGEEIAIPKHAAISTPSDDAAQKTRITFGTCQHRWGIAHRENTDEILKQKPVAMLMYGDVAVQDRNADLGMHRADYALRDLQTTWRDLVCSTPVYTSWDDHDYFDNDRWGVPRNFTDEDRRGVRKVWTQAWNNPYYGLGDEGGGIFHHTRIGPCDVIMTDNRYFRTRNGKHCFLGPEQMAWLKKTLLSCKGPFIIMSCGTMWSDYVSGGKDSWGVFDPEGREEVFKLIEDNRIPGVLLISGDRHGARGFRIPRPSGFEFYEFEPASLGGRTGPPPTNAKWKTQLYGFSNKFAFGEFTFDVSQDDPTVTYRLVEAGGETLYELTLKRSQLTPS</sequence>
<accession>A0ABN6H5C7</accession>
<evidence type="ECO:0000259" key="1">
    <source>
        <dbReference type="Pfam" id="PF09423"/>
    </source>
</evidence>
<dbReference type="InterPro" id="IPR056702">
    <property type="entry name" value="DUF7800"/>
</dbReference>
<name>A0ABN6H5C7_9BACT</name>
<reference evidence="3 4" key="1">
    <citation type="submission" date="2021-06" db="EMBL/GenBank/DDBJ databases">
        <title>Complete genome of Haloferula helveola possessing various polysaccharide degrading enzymes.</title>
        <authorList>
            <person name="Takami H."/>
            <person name="Huang C."/>
            <person name="Hamasaki K."/>
        </authorList>
    </citation>
    <scope>NUCLEOTIDE SEQUENCE [LARGE SCALE GENOMIC DNA]</scope>
    <source>
        <strain evidence="3 4">CN-1</strain>
    </source>
</reference>
<dbReference type="Pfam" id="PF09423">
    <property type="entry name" value="PhoD"/>
    <property type="match status" value="1"/>
</dbReference>
<protein>
    <submittedName>
        <fullName evidence="3">Alkaline phosphatase</fullName>
    </submittedName>
</protein>
<dbReference type="Pfam" id="PF25077">
    <property type="entry name" value="DUF7800"/>
    <property type="match status" value="1"/>
</dbReference>
<evidence type="ECO:0000313" key="3">
    <source>
        <dbReference type="EMBL" id="BCX48836.1"/>
    </source>
</evidence>
<evidence type="ECO:0000259" key="2">
    <source>
        <dbReference type="Pfam" id="PF25077"/>
    </source>
</evidence>
<dbReference type="InterPro" id="IPR029052">
    <property type="entry name" value="Metallo-depent_PP-like"/>
</dbReference>
<keyword evidence="4" id="KW-1185">Reference proteome</keyword>